<accession>A0A2A6DYH4</accession>
<name>A0A2A6DYH4_9BACL</name>
<dbReference type="Proteomes" id="UP000243688">
    <property type="component" value="Unassembled WGS sequence"/>
</dbReference>
<organism evidence="3 4">
    <name type="scientific">Candidatus Reconcilbacillus cellulovorans</name>
    <dbReference type="NCBI Taxonomy" id="1906605"/>
    <lineage>
        <taxon>Bacteria</taxon>
        <taxon>Bacillati</taxon>
        <taxon>Bacillota</taxon>
        <taxon>Bacilli</taxon>
        <taxon>Bacillales</taxon>
        <taxon>Paenibacillaceae</taxon>
        <taxon>Candidatus Reconcilbacillus</taxon>
    </lineage>
</organism>
<feature type="coiled-coil region" evidence="2">
    <location>
        <begin position="94"/>
        <end position="124"/>
    </location>
</feature>
<comment type="caution">
    <text evidence="3">The sequence shown here is derived from an EMBL/GenBank/DDBJ whole genome shotgun (WGS) entry which is preliminary data.</text>
</comment>
<evidence type="ECO:0000256" key="1">
    <source>
        <dbReference type="ARBA" id="ARBA00022795"/>
    </source>
</evidence>
<dbReference type="AlphaFoldDB" id="A0A2A6DYH4"/>
<dbReference type="EMBL" id="MOXJ01000027">
    <property type="protein sequence ID" value="PDO09793.1"/>
    <property type="molecule type" value="Genomic_DNA"/>
</dbReference>
<keyword evidence="2" id="KW-0175">Coiled coil</keyword>
<gene>
    <name evidence="3" type="ORF">BLM47_10605</name>
</gene>
<dbReference type="GO" id="GO:0044780">
    <property type="term" value="P:bacterial-type flagellum assembly"/>
    <property type="evidence" value="ECO:0007669"/>
    <property type="project" value="InterPro"/>
</dbReference>
<sequence length="163" mass="18390">MSAERVIFALQQVRRHFEELIDWGTKKKDALIQNNILAVADATAKETVILHNLEKAERELDQSMIGFFREKGYMSLPNATIENIIRFLTSLEEKQRLEEEKKALSAVVEHLRQLNELNRQLTEQALVFVDSMLQFWSGGGQDVTYGKAAIKSGGSAGILDVKA</sequence>
<evidence type="ECO:0000256" key="2">
    <source>
        <dbReference type="SAM" id="Coils"/>
    </source>
</evidence>
<dbReference type="Pfam" id="PF05130">
    <property type="entry name" value="FlgN"/>
    <property type="match status" value="1"/>
</dbReference>
<protein>
    <recommendedName>
        <fullName evidence="5">Flagellar biosynthesis protein FlgN</fullName>
    </recommendedName>
</protein>
<proteinExistence type="predicted"/>
<evidence type="ECO:0008006" key="5">
    <source>
        <dbReference type="Google" id="ProtNLM"/>
    </source>
</evidence>
<keyword evidence="1" id="KW-1005">Bacterial flagellum biogenesis</keyword>
<evidence type="ECO:0000313" key="3">
    <source>
        <dbReference type="EMBL" id="PDO09793.1"/>
    </source>
</evidence>
<dbReference type="InterPro" id="IPR036679">
    <property type="entry name" value="FlgN-like_sf"/>
</dbReference>
<dbReference type="SUPFAM" id="SSF140566">
    <property type="entry name" value="FlgN-like"/>
    <property type="match status" value="1"/>
</dbReference>
<dbReference type="InterPro" id="IPR007809">
    <property type="entry name" value="FlgN-like"/>
</dbReference>
<dbReference type="Gene3D" id="1.20.58.300">
    <property type="entry name" value="FlgN-like"/>
    <property type="match status" value="1"/>
</dbReference>
<reference evidence="3 4" key="1">
    <citation type="submission" date="2016-12" db="EMBL/GenBank/DDBJ databases">
        <title>Candidatus Reconcilibacillus cellulovorans genome.</title>
        <authorList>
            <person name="Kolinko S."/>
            <person name="Wu Y.-W."/>
            <person name="Tachea F."/>
            <person name="Denzel E."/>
            <person name="Hiras J."/>
            <person name="Baecker N."/>
            <person name="Chan L.J."/>
            <person name="Eichorst S.A."/>
            <person name="Frey D."/>
            <person name="Adams P.D."/>
            <person name="Pray T."/>
            <person name="Tanjore D."/>
            <person name="Petzold C.J."/>
            <person name="Gladden J.M."/>
            <person name="Simmons B.A."/>
            <person name="Singer S.W."/>
        </authorList>
    </citation>
    <scope>NUCLEOTIDE SEQUENCE [LARGE SCALE GENOMIC DNA]</scope>
    <source>
        <strain evidence="3">JTherm</strain>
    </source>
</reference>
<evidence type="ECO:0000313" key="4">
    <source>
        <dbReference type="Proteomes" id="UP000243688"/>
    </source>
</evidence>